<reference evidence="2" key="2">
    <citation type="submission" date="2024-10" db="UniProtKB">
        <authorList>
            <consortium name="EnsemblProtists"/>
        </authorList>
    </citation>
    <scope>IDENTIFICATION</scope>
</reference>
<sequence length="288" mass="32470">MGGSGGVDQSYFAGVWQSKILLRSMAAREEAGAYSYCTTLFYAVAMEFHCVIIPAYIPFICPALVMFQYEAALHNIAKFYIMLDVILKFGTNGLFFAWFLFCFNEGQISVTRKYVAGPRAAAEWRSMKFVYTWVSLIGTYLMIFSVKTYFTILYLWFIPLFITIFAFFGHALPYLMHGAAACPPHTGPAVELVGIATTLIFLAGFLVARGCWLFPCLCAPEVPGWLFFPPHDPPDNPLQGDVDWDAFQIFLRHMWRGFPAAEDCVWEPPTWDFSVHRGAHLPPKGSKG</sequence>
<dbReference type="Proteomes" id="UP000013827">
    <property type="component" value="Unassembled WGS sequence"/>
</dbReference>
<dbReference type="RefSeq" id="XP_005758780.1">
    <property type="nucleotide sequence ID" value="XM_005758723.1"/>
</dbReference>
<organism evidence="2 3">
    <name type="scientific">Emiliania huxleyi (strain CCMP1516)</name>
    <dbReference type="NCBI Taxonomy" id="280463"/>
    <lineage>
        <taxon>Eukaryota</taxon>
        <taxon>Haptista</taxon>
        <taxon>Haptophyta</taxon>
        <taxon>Prymnesiophyceae</taxon>
        <taxon>Isochrysidales</taxon>
        <taxon>Noelaerhabdaceae</taxon>
        <taxon>Emiliania</taxon>
    </lineage>
</organism>
<keyword evidence="1" id="KW-0472">Membrane</keyword>
<dbReference type="GeneID" id="17252544"/>
<dbReference type="KEGG" id="ehx:EMIHUDRAFT_438717"/>
<name>A0A0D3I516_EMIH1</name>
<keyword evidence="1" id="KW-1133">Transmembrane helix</keyword>
<dbReference type="EnsemblProtists" id="EOD06351">
    <property type="protein sequence ID" value="EOD06351"/>
    <property type="gene ID" value="EMIHUDRAFT_438717"/>
</dbReference>
<evidence type="ECO:0000313" key="3">
    <source>
        <dbReference type="Proteomes" id="UP000013827"/>
    </source>
</evidence>
<dbReference type="AlphaFoldDB" id="A0A0D3I516"/>
<evidence type="ECO:0000313" key="2">
    <source>
        <dbReference type="EnsemblProtists" id="EOD06351"/>
    </source>
</evidence>
<keyword evidence="1" id="KW-0812">Transmembrane</keyword>
<feature type="transmembrane region" description="Helical" evidence="1">
    <location>
        <begin position="188"/>
        <end position="208"/>
    </location>
</feature>
<feature type="transmembrane region" description="Helical" evidence="1">
    <location>
        <begin position="79"/>
        <end position="103"/>
    </location>
</feature>
<keyword evidence="3" id="KW-1185">Reference proteome</keyword>
<dbReference type="HOGENOM" id="CLU_065698_0_0_1"/>
<feature type="transmembrane region" description="Helical" evidence="1">
    <location>
        <begin position="129"/>
        <end position="146"/>
    </location>
</feature>
<reference evidence="3" key="1">
    <citation type="journal article" date="2013" name="Nature">
        <title>Pan genome of the phytoplankton Emiliania underpins its global distribution.</title>
        <authorList>
            <person name="Read B.A."/>
            <person name="Kegel J."/>
            <person name="Klute M.J."/>
            <person name="Kuo A."/>
            <person name="Lefebvre S.C."/>
            <person name="Maumus F."/>
            <person name="Mayer C."/>
            <person name="Miller J."/>
            <person name="Monier A."/>
            <person name="Salamov A."/>
            <person name="Young J."/>
            <person name="Aguilar M."/>
            <person name="Claverie J.M."/>
            <person name="Frickenhaus S."/>
            <person name="Gonzalez K."/>
            <person name="Herman E.K."/>
            <person name="Lin Y.C."/>
            <person name="Napier J."/>
            <person name="Ogata H."/>
            <person name="Sarno A.F."/>
            <person name="Shmutz J."/>
            <person name="Schroeder D."/>
            <person name="de Vargas C."/>
            <person name="Verret F."/>
            <person name="von Dassow P."/>
            <person name="Valentin K."/>
            <person name="Van de Peer Y."/>
            <person name="Wheeler G."/>
            <person name="Dacks J.B."/>
            <person name="Delwiche C.F."/>
            <person name="Dyhrman S.T."/>
            <person name="Glockner G."/>
            <person name="John U."/>
            <person name="Richards T."/>
            <person name="Worden A.Z."/>
            <person name="Zhang X."/>
            <person name="Grigoriev I.V."/>
            <person name="Allen A.E."/>
            <person name="Bidle K."/>
            <person name="Borodovsky M."/>
            <person name="Bowler C."/>
            <person name="Brownlee C."/>
            <person name="Cock J.M."/>
            <person name="Elias M."/>
            <person name="Gladyshev V.N."/>
            <person name="Groth M."/>
            <person name="Guda C."/>
            <person name="Hadaegh A."/>
            <person name="Iglesias-Rodriguez M.D."/>
            <person name="Jenkins J."/>
            <person name="Jones B.M."/>
            <person name="Lawson T."/>
            <person name="Leese F."/>
            <person name="Lindquist E."/>
            <person name="Lobanov A."/>
            <person name="Lomsadze A."/>
            <person name="Malik S.B."/>
            <person name="Marsh M.E."/>
            <person name="Mackinder L."/>
            <person name="Mock T."/>
            <person name="Mueller-Roeber B."/>
            <person name="Pagarete A."/>
            <person name="Parker M."/>
            <person name="Probert I."/>
            <person name="Quesneville H."/>
            <person name="Raines C."/>
            <person name="Rensing S.A."/>
            <person name="Riano-Pachon D.M."/>
            <person name="Richier S."/>
            <person name="Rokitta S."/>
            <person name="Shiraiwa Y."/>
            <person name="Soanes D.M."/>
            <person name="van der Giezen M."/>
            <person name="Wahlund T.M."/>
            <person name="Williams B."/>
            <person name="Wilson W."/>
            <person name="Wolfe G."/>
            <person name="Wurch L.L."/>
        </authorList>
    </citation>
    <scope>NUCLEOTIDE SEQUENCE</scope>
</reference>
<proteinExistence type="predicted"/>
<feature type="transmembrane region" description="Helical" evidence="1">
    <location>
        <begin position="152"/>
        <end position="176"/>
    </location>
</feature>
<accession>A0A0D3I516</accession>
<protein>
    <submittedName>
        <fullName evidence="2">Uncharacterized protein</fullName>
    </submittedName>
</protein>
<dbReference type="PaxDb" id="2903-EOD06351"/>
<evidence type="ECO:0000256" key="1">
    <source>
        <dbReference type="SAM" id="Phobius"/>
    </source>
</evidence>
<feature type="transmembrane region" description="Helical" evidence="1">
    <location>
        <begin position="33"/>
        <end position="59"/>
    </location>
</feature>